<dbReference type="Gene3D" id="3.30.200.20">
    <property type="entry name" value="Phosphorylase Kinase, domain 1"/>
    <property type="match status" value="1"/>
</dbReference>
<keyword evidence="1" id="KW-1133">Transmembrane helix</keyword>
<dbReference type="GO" id="GO:0016301">
    <property type="term" value="F:kinase activity"/>
    <property type="evidence" value="ECO:0007669"/>
    <property type="project" value="UniProtKB-KW"/>
</dbReference>
<comment type="caution">
    <text evidence="2">The sequence shown here is derived from an EMBL/GenBank/DDBJ whole genome shotgun (WGS) entry which is preliminary data.</text>
</comment>
<protein>
    <submittedName>
        <fullName evidence="2">Putative serine/threonine-protein kinase-like protein CCR3</fullName>
    </submittedName>
</protein>
<keyword evidence="2" id="KW-0808">Transferase</keyword>
<dbReference type="AlphaFoldDB" id="A0A834WTQ2"/>
<evidence type="ECO:0000313" key="2">
    <source>
        <dbReference type="EMBL" id="KAF7832203.1"/>
    </source>
</evidence>
<dbReference type="Proteomes" id="UP000634136">
    <property type="component" value="Unassembled WGS sequence"/>
</dbReference>
<keyword evidence="1" id="KW-0472">Membrane</keyword>
<keyword evidence="3" id="KW-1185">Reference proteome</keyword>
<evidence type="ECO:0000313" key="3">
    <source>
        <dbReference type="Proteomes" id="UP000634136"/>
    </source>
</evidence>
<accession>A0A834WTQ2</accession>
<name>A0A834WTQ2_9FABA</name>
<feature type="transmembrane region" description="Helical" evidence="1">
    <location>
        <begin position="187"/>
        <end position="205"/>
    </location>
</feature>
<reference evidence="2" key="1">
    <citation type="submission" date="2020-09" db="EMBL/GenBank/DDBJ databases">
        <title>Genome-Enabled Discovery of Anthraquinone Biosynthesis in Senna tora.</title>
        <authorList>
            <person name="Kang S.-H."/>
            <person name="Pandey R.P."/>
            <person name="Lee C.-M."/>
            <person name="Sim J.-S."/>
            <person name="Jeong J.-T."/>
            <person name="Choi B.-S."/>
            <person name="Jung M."/>
            <person name="Ginzburg D."/>
            <person name="Zhao K."/>
            <person name="Won S.Y."/>
            <person name="Oh T.-J."/>
            <person name="Yu Y."/>
            <person name="Kim N.-H."/>
            <person name="Lee O.R."/>
            <person name="Lee T.-H."/>
            <person name="Bashyal P."/>
            <person name="Kim T.-S."/>
            <person name="Lee W.-H."/>
            <person name="Kawkins C."/>
            <person name="Kim C.-K."/>
            <person name="Kim J.S."/>
            <person name="Ahn B.O."/>
            <person name="Rhee S.Y."/>
            <person name="Sohng J.K."/>
        </authorList>
    </citation>
    <scope>NUCLEOTIDE SEQUENCE</scope>
    <source>
        <tissue evidence="2">Leaf</tissue>
    </source>
</reference>
<organism evidence="2 3">
    <name type="scientific">Senna tora</name>
    <dbReference type="NCBI Taxonomy" id="362788"/>
    <lineage>
        <taxon>Eukaryota</taxon>
        <taxon>Viridiplantae</taxon>
        <taxon>Streptophyta</taxon>
        <taxon>Embryophyta</taxon>
        <taxon>Tracheophyta</taxon>
        <taxon>Spermatophyta</taxon>
        <taxon>Magnoliopsida</taxon>
        <taxon>eudicotyledons</taxon>
        <taxon>Gunneridae</taxon>
        <taxon>Pentapetalae</taxon>
        <taxon>rosids</taxon>
        <taxon>fabids</taxon>
        <taxon>Fabales</taxon>
        <taxon>Fabaceae</taxon>
        <taxon>Caesalpinioideae</taxon>
        <taxon>Cassia clade</taxon>
        <taxon>Senna</taxon>
    </lineage>
</organism>
<keyword evidence="2" id="KW-0418">Kinase</keyword>
<evidence type="ECO:0000256" key="1">
    <source>
        <dbReference type="SAM" id="Phobius"/>
    </source>
</evidence>
<proteinExistence type="predicted"/>
<dbReference type="EMBL" id="JAAIUW010000005">
    <property type="protein sequence ID" value="KAF7832203.1"/>
    <property type="molecule type" value="Genomic_DNA"/>
</dbReference>
<keyword evidence="1" id="KW-0812">Transmembrane</keyword>
<gene>
    <name evidence="2" type="ORF">G2W53_014536</name>
</gene>
<sequence length="207" mass="23916">MFLNAFSNAPLFTVFVEASFPINANSQLSTHVRTSSSSYTTSCSSSRFIGSILQYFATFHKCVPELQRTQQRFSRAEEFTLADPPLAISTQNVIRAGSYSVIYRRKLTDGSDVAIKRGENKKFQEKENRIRVRNNKARNFEFGRTHVVRSKDKHQATIVGYMDLVIMTTSDYICRFLYLAFPKLMLQVYKFHPFYIFYFVLAVGLSY</sequence>